<dbReference type="Gene3D" id="3.40.1440.10">
    <property type="entry name" value="GIY-YIG endonuclease"/>
    <property type="match status" value="1"/>
</dbReference>
<proteinExistence type="predicted"/>
<dbReference type="EMBL" id="JAGGJA010000004">
    <property type="protein sequence ID" value="MCW9706541.1"/>
    <property type="molecule type" value="Genomic_DNA"/>
</dbReference>
<dbReference type="Pfam" id="PF01541">
    <property type="entry name" value="GIY-YIG"/>
    <property type="match status" value="1"/>
</dbReference>
<dbReference type="PROSITE" id="PS50164">
    <property type="entry name" value="GIY_YIG"/>
    <property type="match status" value="1"/>
</dbReference>
<organism evidence="2 3">
    <name type="scientific">Fodinibius salsisoli</name>
    <dbReference type="NCBI Taxonomy" id="2820877"/>
    <lineage>
        <taxon>Bacteria</taxon>
        <taxon>Pseudomonadati</taxon>
        <taxon>Balneolota</taxon>
        <taxon>Balneolia</taxon>
        <taxon>Balneolales</taxon>
        <taxon>Balneolaceae</taxon>
        <taxon>Fodinibius</taxon>
    </lineage>
</organism>
<accession>A0ABT3PKT7</accession>
<gene>
    <name evidence="2" type="ORF">J6I44_06725</name>
</gene>
<protein>
    <submittedName>
        <fullName evidence="2">GIY-YIG nuclease family protein</fullName>
    </submittedName>
</protein>
<dbReference type="Proteomes" id="UP001207918">
    <property type="component" value="Unassembled WGS sequence"/>
</dbReference>
<sequence>MKHFLYILRSEVKETYYIGVSDDPERRLAYHNGESKGYTRQISLVGIPFLFPSYK</sequence>
<dbReference type="RefSeq" id="WP_265765263.1">
    <property type="nucleotide sequence ID" value="NZ_JAGGJA010000004.1"/>
</dbReference>
<evidence type="ECO:0000259" key="1">
    <source>
        <dbReference type="PROSITE" id="PS50164"/>
    </source>
</evidence>
<comment type="caution">
    <text evidence="2">The sequence shown here is derived from an EMBL/GenBank/DDBJ whole genome shotgun (WGS) entry which is preliminary data.</text>
</comment>
<feature type="domain" description="GIY-YIG" evidence="1">
    <location>
        <begin position="1"/>
        <end position="55"/>
    </location>
</feature>
<dbReference type="InterPro" id="IPR035901">
    <property type="entry name" value="GIY-YIG_endonuc_sf"/>
</dbReference>
<reference evidence="2 3" key="1">
    <citation type="submission" date="2021-03" db="EMBL/GenBank/DDBJ databases">
        <title>Aliifodinibius sp. nov., a new bacterium isolated from saline soil.</title>
        <authorList>
            <person name="Galisteo C."/>
            <person name="De La Haba R."/>
            <person name="Sanchez-Porro C."/>
            <person name="Ventosa A."/>
        </authorList>
    </citation>
    <scope>NUCLEOTIDE SEQUENCE [LARGE SCALE GENOMIC DNA]</scope>
    <source>
        <strain evidence="2 3">1BSP15-2V2</strain>
    </source>
</reference>
<keyword evidence="3" id="KW-1185">Reference proteome</keyword>
<evidence type="ECO:0000313" key="3">
    <source>
        <dbReference type="Proteomes" id="UP001207918"/>
    </source>
</evidence>
<evidence type="ECO:0000313" key="2">
    <source>
        <dbReference type="EMBL" id="MCW9706541.1"/>
    </source>
</evidence>
<name>A0ABT3PKT7_9BACT</name>
<dbReference type="SUPFAM" id="SSF82771">
    <property type="entry name" value="GIY-YIG endonuclease"/>
    <property type="match status" value="1"/>
</dbReference>
<dbReference type="InterPro" id="IPR000305">
    <property type="entry name" value="GIY-YIG_endonuc"/>
</dbReference>